<dbReference type="GO" id="GO:0004760">
    <property type="term" value="F:L-serine-pyruvate transaminase activity"/>
    <property type="evidence" value="ECO:0007669"/>
    <property type="project" value="TreeGrafter"/>
</dbReference>
<feature type="binding site" evidence="6">
    <location>
        <position position="346"/>
    </location>
    <ligand>
        <name>substrate</name>
    </ligand>
</feature>
<evidence type="ECO:0000256" key="4">
    <source>
        <dbReference type="ARBA" id="ARBA00022679"/>
    </source>
</evidence>
<evidence type="ECO:0000256" key="6">
    <source>
        <dbReference type="PIRSR" id="PIRSR000524-1"/>
    </source>
</evidence>
<dbReference type="GO" id="GO:0019265">
    <property type="term" value="P:glycine biosynthetic process, by transamination of glyoxylate"/>
    <property type="evidence" value="ECO:0007669"/>
    <property type="project" value="TreeGrafter"/>
</dbReference>
<keyword evidence="4" id="KW-0808">Transferase</keyword>
<evidence type="ECO:0000256" key="7">
    <source>
        <dbReference type="PIRSR" id="PIRSR000524-50"/>
    </source>
</evidence>
<protein>
    <submittedName>
        <fullName evidence="11">Alanine--glyoxylate aminotransferase family protein</fullName>
    </submittedName>
</protein>
<organism evidence="11">
    <name type="scientific">Roseihalotalea indica</name>
    <dbReference type="NCBI Taxonomy" id="2867963"/>
    <lineage>
        <taxon>Bacteria</taxon>
        <taxon>Pseudomonadati</taxon>
        <taxon>Bacteroidota</taxon>
        <taxon>Cytophagia</taxon>
        <taxon>Cytophagales</taxon>
        <taxon>Catalimonadaceae</taxon>
        <taxon>Roseihalotalea</taxon>
    </lineage>
</organism>
<dbReference type="EMBL" id="CP120682">
    <property type="protein sequence ID" value="WKN35301.1"/>
    <property type="molecule type" value="Genomic_DNA"/>
</dbReference>
<evidence type="ECO:0000259" key="10">
    <source>
        <dbReference type="Pfam" id="PF00266"/>
    </source>
</evidence>
<gene>
    <name evidence="11" type="ORF">K4G66_23265</name>
</gene>
<evidence type="ECO:0000256" key="2">
    <source>
        <dbReference type="ARBA" id="ARBA00009236"/>
    </source>
</evidence>
<dbReference type="GO" id="GO:0008453">
    <property type="term" value="F:alanine-glyoxylate transaminase activity"/>
    <property type="evidence" value="ECO:0007669"/>
    <property type="project" value="TreeGrafter"/>
</dbReference>
<dbReference type="InterPro" id="IPR024169">
    <property type="entry name" value="SP_NH2Trfase/AEP_transaminase"/>
</dbReference>
<comment type="similarity">
    <text evidence="2 8">Belongs to the class-V pyridoxal-phosphate-dependent aminotransferase family.</text>
</comment>
<dbReference type="PROSITE" id="PS00595">
    <property type="entry name" value="AA_TRANSFER_CLASS_5"/>
    <property type="match status" value="1"/>
</dbReference>
<feature type="modified residue" description="N6-(pyridoxal phosphate)lysine" evidence="7">
    <location>
        <position position="198"/>
    </location>
</feature>
<dbReference type="FunFam" id="3.40.640.10:FF:000027">
    <property type="entry name" value="Serine--pyruvate aminotransferase, mitochondrial"/>
    <property type="match status" value="1"/>
</dbReference>
<dbReference type="InterPro" id="IPR015422">
    <property type="entry name" value="PyrdxlP-dep_Trfase_small"/>
</dbReference>
<evidence type="ECO:0000256" key="3">
    <source>
        <dbReference type="ARBA" id="ARBA00022576"/>
    </source>
</evidence>
<feature type="domain" description="Aminotransferase class V" evidence="10">
    <location>
        <begin position="36"/>
        <end position="336"/>
    </location>
</feature>
<accession>A0AA49GK99</accession>
<evidence type="ECO:0000256" key="8">
    <source>
        <dbReference type="RuleBase" id="RU004075"/>
    </source>
</evidence>
<dbReference type="Gene3D" id="3.40.640.10">
    <property type="entry name" value="Type I PLP-dependent aspartate aminotransferase-like (Major domain)"/>
    <property type="match status" value="1"/>
</dbReference>
<reference evidence="11" key="1">
    <citation type="journal article" date="2023" name="Comput. Struct. Biotechnol. J.">
        <title>Discovery of a novel marine Bacteroidetes with a rich repertoire of carbohydrate-active enzymes.</title>
        <authorList>
            <person name="Chen B."/>
            <person name="Liu G."/>
            <person name="Chen Q."/>
            <person name="Wang H."/>
            <person name="Liu L."/>
            <person name="Tang K."/>
        </authorList>
    </citation>
    <scope>NUCLEOTIDE SEQUENCE</scope>
    <source>
        <strain evidence="11">TK19036</strain>
    </source>
</reference>
<name>A0AA49GK99_9BACT</name>
<reference evidence="11" key="2">
    <citation type="journal article" date="2024" name="Antonie Van Leeuwenhoek">
        <title>Roseihalotalea indica gen. nov., sp. nov., a halophilic Bacteroidetes from mesopelagic Southwest Indian Ocean with higher carbohydrate metabolic potential.</title>
        <authorList>
            <person name="Chen B."/>
            <person name="Zhang M."/>
            <person name="Lin D."/>
            <person name="Ye J."/>
            <person name="Tang K."/>
        </authorList>
    </citation>
    <scope>NUCLEOTIDE SEQUENCE</scope>
    <source>
        <strain evidence="11">TK19036</strain>
    </source>
</reference>
<sequence length="371" mass="40825">MANYAELNPSHRVLMGPGPSDAHPRVLKAMSTPLIGHLDPEFLTIMDEIKAMTQATFQTKNPLTFVVSAPGSAGMETCLVNLLEPGDEALICVHGVFGNRMADIVERCGAKLIRIDAPWGQPIDPQQVKDALETCQPKLVAIVHAETSTGVLQPLEEISKLTHDAGALFVVDAVTSYCGTDLKVDEWGIDAIYSGSQKCLSAPPGLSPVSFSERAVEALDQRKTKVQSWFLDLTMVKNYWAGAKRAYHHTAPISAMFAMREALRLVLEEGLEERFQRHQRNHLLLREGLESLGFSFIVDPQYRLPMLNAVKLPDGMDDATARKRLLDEYNIEVGGGLGDFAGKIWRIGLMGHSSSPNHVNMLLGALREMTR</sequence>
<dbReference type="PANTHER" id="PTHR21152:SF40">
    <property type="entry name" value="ALANINE--GLYOXYLATE AMINOTRANSFERASE"/>
    <property type="match status" value="1"/>
</dbReference>
<dbReference type="InterPro" id="IPR000192">
    <property type="entry name" value="Aminotrans_V_dom"/>
</dbReference>
<keyword evidence="3 11" id="KW-0032">Aminotransferase</keyword>
<dbReference type="CDD" id="cd06451">
    <property type="entry name" value="AGAT_like"/>
    <property type="match status" value="1"/>
</dbReference>
<dbReference type="Gene3D" id="3.90.1150.10">
    <property type="entry name" value="Aspartate Aminotransferase, domain 1"/>
    <property type="match status" value="1"/>
</dbReference>
<dbReference type="PANTHER" id="PTHR21152">
    <property type="entry name" value="AMINOTRANSFERASE CLASS V"/>
    <property type="match status" value="1"/>
</dbReference>
<evidence type="ECO:0000256" key="5">
    <source>
        <dbReference type="ARBA" id="ARBA00022898"/>
    </source>
</evidence>
<dbReference type="InterPro" id="IPR015424">
    <property type="entry name" value="PyrdxlP-dep_Trfase"/>
</dbReference>
<comment type="cofactor">
    <cofactor evidence="1 7 9">
        <name>pyridoxal 5'-phosphate</name>
        <dbReference type="ChEBI" id="CHEBI:597326"/>
    </cofactor>
</comment>
<keyword evidence="5 7" id="KW-0663">Pyridoxal phosphate</keyword>
<dbReference type="PIRSF" id="PIRSF000524">
    <property type="entry name" value="SPT"/>
    <property type="match status" value="1"/>
</dbReference>
<dbReference type="SUPFAM" id="SSF53383">
    <property type="entry name" value="PLP-dependent transferases"/>
    <property type="match status" value="1"/>
</dbReference>
<evidence type="ECO:0000313" key="11">
    <source>
        <dbReference type="EMBL" id="WKN35301.1"/>
    </source>
</evidence>
<dbReference type="Pfam" id="PF00266">
    <property type="entry name" value="Aminotran_5"/>
    <property type="match status" value="1"/>
</dbReference>
<dbReference type="AlphaFoldDB" id="A0AA49GK99"/>
<proteinExistence type="inferred from homology"/>
<evidence type="ECO:0000256" key="9">
    <source>
        <dbReference type="RuleBase" id="RU004504"/>
    </source>
</evidence>
<evidence type="ECO:0000256" key="1">
    <source>
        <dbReference type="ARBA" id="ARBA00001933"/>
    </source>
</evidence>
<dbReference type="InterPro" id="IPR020578">
    <property type="entry name" value="Aminotrans_V_PyrdxlP_BS"/>
</dbReference>
<dbReference type="InterPro" id="IPR015421">
    <property type="entry name" value="PyrdxlP-dep_Trfase_major"/>
</dbReference>